<feature type="transmembrane region" description="Helical" evidence="5">
    <location>
        <begin position="268"/>
        <end position="288"/>
    </location>
</feature>
<accession>A0A1W6L2S2</accession>
<feature type="transmembrane region" description="Helical" evidence="5">
    <location>
        <begin position="129"/>
        <end position="153"/>
    </location>
</feature>
<dbReference type="Pfam" id="PF00916">
    <property type="entry name" value="Sulfate_transp"/>
    <property type="match status" value="1"/>
</dbReference>
<gene>
    <name evidence="6" type="ORF">A4W93_00800</name>
</gene>
<organism evidence="6 7">
    <name type="scientific">Piscinibacter gummiphilus</name>
    <dbReference type="NCBI Taxonomy" id="946333"/>
    <lineage>
        <taxon>Bacteria</taxon>
        <taxon>Pseudomonadati</taxon>
        <taxon>Pseudomonadota</taxon>
        <taxon>Betaproteobacteria</taxon>
        <taxon>Burkholderiales</taxon>
        <taxon>Sphaerotilaceae</taxon>
        <taxon>Piscinibacter</taxon>
    </lineage>
</organism>
<dbReference type="InterPro" id="IPR011547">
    <property type="entry name" value="SLC26A/SulP_dom"/>
</dbReference>
<dbReference type="SUPFAM" id="SSF52091">
    <property type="entry name" value="SpoIIaa-like"/>
    <property type="match status" value="1"/>
</dbReference>
<evidence type="ECO:0000256" key="4">
    <source>
        <dbReference type="ARBA" id="ARBA00023136"/>
    </source>
</evidence>
<dbReference type="InterPro" id="IPR036513">
    <property type="entry name" value="STAS_dom_sf"/>
</dbReference>
<evidence type="ECO:0000313" key="6">
    <source>
        <dbReference type="EMBL" id="ARN18569.1"/>
    </source>
</evidence>
<evidence type="ECO:0000256" key="2">
    <source>
        <dbReference type="ARBA" id="ARBA00022692"/>
    </source>
</evidence>
<dbReference type="PANTHER" id="PTHR11814">
    <property type="entry name" value="SULFATE TRANSPORTER"/>
    <property type="match status" value="1"/>
</dbReference>
<dbReference type="GO" id="GO:0055085">
    <property type="term" value="P:transmembrane transport"/>
    <property type="evidence" value="ECO:0007669"/>
    <property type="project" value="InterPro"/>
</dbReference>
<name>A0A1W6L2S2_9BURK</name>
<feature type="transmembrane region" description="Helical" evidence="5">
    <location>
        <begin position="211"/>
        <end position="231"/>
    </location>
</feature>
<protein>
    <submittedName>
        <fullName evidence="6">Uncharacterized protein</fullName>
    </submittedName>
</protein>
<feature type="transmembrane region" description="Helical" evidence="5">
    <location>
        <begin position="173"/>
        <end position="191"/>
    </location>
</feature>
<dbReference type="PROSITE" id="PS50801">
    <property type="entry name" value="STAS"/>
    <property type="match status" value="1"/>
</dbReference>
<comment type="subcellular location">
    <subcellularLocation>
        <location evidence="1">Membrane</location>
        <topology evidence="1">Multi-pass membrane protein</topology>
    </subcellularLocation>
</comment>
<evidence type="ECO:0000313" key="7">
    <source>
        <dbReference type="Proteomes" id="UP000193427"/>
    </source>
</evidence>
<dbReference type="STRING" id="946333.A4W93_00800"/>
<dbReference type="RefSeq" id="WP_085748801.1">
    <property type="nucleotide sequence ID" value="NZ_BSPR01000010.1"/>
</dbReference>
<dbReference type="Proteomes" id="UP000193427">
    <property type="component" value="Chromosome"/>
</dbReference>
<sequence>MFPIRLRGALARYREAALADDLVAAVIVSILLVPQGVAYALLAGLPPEAGVYASLLPMVAYAALGSSNVNSVGPAAVLALMTAQAIAPAVAHDVPATDAALVLAIESGVMLALAAALKFDALASLLSVPVLQGFSVGASLSILLSQLPVMFGAHAAGFNAIEVFGSWWRGGHAIHLPTTLFGIGALVLLTLSRKHAPTQLERWMSRRAAQLTARAAPLAVIIVSTGVAWAVSAADHGVRLVGALPPLHPVLTWPDVEMSVWQQMLPGAALISLVTFVSSLAVAENLGLQRGKRVSARRELMGLAGANLAAGVGGGMPVGGSFSRTAVNAEAGARTRWAGVFAAVFTGFGMLLFAVPLAMLPKAVLAATIVMSVLAAGEWKGFGEAWRYSHGEAAMMGAVAAITVLKDAQWALAFGVALSIAMLLKRTARPHAVVVARMPGTEHYRNVRRYATEGTAGLLGIRIDESLLYVNARQLPDVVVGLLETAPGDVDRVLLQMSPVNHIDFSGVEALRSLQDLLARRGIQLDLSEVKGPVLDGLVASDWLRWFRGRLFLSHHQGVAGEEPVTLLSHPSRTPPGP</sequence>
<keyword evidence="7" id="KW-1185">Reference proteome</keyword>
<dbReference type="Pfam" id="PF01740">
    <property type="entry name" value="STAS"/>
    <property type="match status" value="1"/>
</dbReference>
<keyword evidence="3 5" id="KW-1133">Transmembrane helix</keyword>
<dbReference type="KEGG" id="rgu:A4W93_00800"/>
<keyword evidence="2 5" id="KW-0812">Transmembrane</keyword>
<feature type="transmembrane region" description="Helical" evidence="5">
    <location>
        <begin position="338"/>
        <end position="357"/>
    </location>
</feature>
<evidence type="ECO:0000256" key="1">
    <source>
        <dbReference type="ARBA" id="ARBA00004141"/>
    </source>
</evidence>
<dbReference type="AlphaFoldDB" id="A0A1W6L2S2"/>
<dbReference type="OrthoDB" id="9769739at2"/>
<dbReference type="InterPro" id="IPR001902">
    <property type="entry name" value="SLC26A/SulP_fam"/>
</dbReference>
<evidence type="ECO:0000256" key="5">
    <source>
        <dbReference type="SAM" id="Phobius"/>
    </source>
</evidence>
<dbReference type="CDD" id="cd07042">
    <property type="entry name" value="STAS_SulP_like_sulfate_transporter"/>
    <property type="match status" value="1"/>
</dbReference>
<dbReference type="GO" id="GO:0016020">
    <property type="term" value="C:membrane"/>
    <property type="evidence" value="ECO:0007669"/>
    <property type="project" value="UniProtKB-SubCell"/>
</dbReference>
<feature type="transmembrane region" description="Helical" evidence="5">
    <location>
        <begin position="21"/>
        <end position="43"/>
    </location>
</feature>
<dbReference type="InterPro" id="IPR002645">
    <property type="entry name" value="STAS_dom"/>
</dbReference>
<dbReference type="EMBL" id="CP015118">
    <property type="protein sequence ID" value="ARN18569.1"/>
    <property type="molecule type" value="Genomic_DNA"/>
</dbReference>
<keyword evidence="4 5" id="KW-0472">Membrane</keyword>
<evidence type="ECO:0000256" key="3">
    <source>
        <dbReference type="ARBA" id="ARBA00022989"/>
    </source>
</evidence>
<proteinExistence type="predicted"/>
<reference evidence="6 7" key="1">
    <citation type="submission" date="2016-04" db="EMBL/GenBank/DDBJ databases">
        <title>Complete genome sequence of natural rubber-degrading, novel Gram-negative bacterium, Rhizobacter gummiphilus strain NS21.</title>
        <authorList>
            <person name="Tabata M."/>
            <person name="Kasai D."/>
            <person name="Fukuda M."/>
        </authorList>
    </citation>
    <scope>NUCLEOTIDE SEQUENCE [LARGE SCALE GENOMIC DNA]</scope>
    <source>
        <strain evidence="6 7">NS21</strain>
    </source>
</reference>
<dbReference type="Gene3D" id="3.30.750.24">
    <property type="entry name" value="STAS domain"/>
    <property type="match status" value="1"/>
</dbReference>